<accession>A0AA87MS36</accession>
<sequence length="43" mass="4864">MKHPDKSLPFLKMGAYLFSHQKLSKLKSGPLILVKKGLNRILS</sequence>
<proteinExistence type="predicted"/>
<organism evidence="1 2">
    <name type="scientific">Leptospira mayottensis 200901122</name>
    <dbReference type="NCBI Taxonomy" id="1193010"/>
    <lineage>
        <taxon>Bacteria</taxon>
        <taxon>Pseudomonadati</taxon>
        <taxon>Spirochaetota</taxon>
        <taxon>Spirochaetia</taxon>
        <taxon>Leptospirales</taxon>
        <taxon>Leptospiraceae</taxon>
        <taxon>Leptospira</taxon>
    </lineage>
</organism>
<evidence type="ECO:0000313" key="1">
    <source>
        <dbReference type="EMBL" id="EKS01391.1"/>
    </source>
</evidence>
<dbReference type="AlphaFoldDB" id="A0AA87MS36"/>
<gene>
    <name evidence="1" type="ORF">LEP1GSC125_0598</name>
</gene>
<dbReference type="Proteomes" id="UP000001343">
    <property type="component" value="Unassembled WGS sequence"/>
</dbReference>
<comment type="caution">
    <text evidence="1">The sequence shown here is derived from an EMBL/GenBank/DDBJ whole genome shotgun (WGS) entry which is preliminary data.</text>
</comment>
<evidence type="ECO:0000313" key="2">
    <source>
        <dbReference type="Proteomes" id="UP000001343"/>
    </source>
</evidence>
<dbReference type="EMBL" id="AKWM02000021">
    <property type="protein sequence ID" value="EKS01391.1"/>
    <property type="molecule type" value="Genomic_DNA"/>
</dbReference>
<reference evidence="1 2" key="1">
    <citation type="journal article" date="2014" name="Int. J. Syst. Evol. Microbiol.">
        <title>Leptospira mayottensis sp. nov., a pathogenic species of the genus Leptospira isolated from humans.</title>
        <authorList>
            <person name="Bourhy P."/>
            <person name="Collet L."/>
            <person name="Brisse S."/>
            <person name="Picardeau M."/>
        </authorList>
    </citation>
    <scope>NUCLEOTIDE SEQUENCE [LARGE SCALE GENOMIC DNA]</scope>
    <source>
        <strain evidence="1 2">200901122</strain>
    </source>
</reference>
<name>A0AA87MS36_9LEPT</name>
<protein>
    <submittedName>
        <fullName evidence="1">Uncharacterized protein</fullName>
    </submittedName>
</protein>